<dbReference type="GO" id="GO:0005509">
    <property type="term" value="F:calcium ion binding"/>
    <property type="evidence" value="ECO:0007669"/>
    <property type="project" value="InterPro"/>
</dbReference>
<evidence type="ECO:0000259" key="1">
    <source>
        <dbReference type="Pfam" id="PF17803"/>
    </source>
</evidence>
<keyword evidence="3" id="KW-1185">Reference proteome</keyword>
<dbReference type="Gene3D" id="2.60.40.10">
    <property type="entry name" value="Immunoglobulins"/>
    <property type="match status" value="1"/>
</dbReference>
<dbReference type="InterPro" id="IPR015919">
    <property type="entry name" value="Cadherin-like_sf"/>
</dbReference>
<dbReference type="GO" id="GO:0016020">
    <property type="term" value="C:membrane"/>
    <property type="evidence" value="ECO:0007669"/>
    <property type="project" value="InterPro"/>
</dbReference>
<dbReference type="InterPro" id="IPR013783">
    <property type="entry name" value="Ig-like_fold"/>
</dbReference>
<dbReference type="AlphaFoldDB" id="A0A558HDG4"/>
<dbReference type="EMBL" id="VNFH01000025">
    <property type="protein sequence ID" value="TVU67107.1"/>
    <property type="molecule type" value="Genomic_DNA"/>
</dbReference>
<evidence type="ECO:0000313" key="2">
    <source>
        <dbReference type="EMBL" id="TVU67107.1"/>
    </source>
</evidence>
<name>A0A558HDG4_9GAMM</name>
<dbReference type="InterPro" id="IPR040853">
    <property type="entry name" value="RapA2_cadherin-like"/>
</dbReference>
<dbReference type="RefSeq" id="WP_186436402.1">
    <property type="nucleotide sequence ID" value="NZ_CAWOWR010000082.1"/>
</dbReference>
<dbReference type="InterPro" id="IPR010221">
    <property type="entry name" value="VCBS_dom"/>
</dbReference>
<dbReference type="NCBIfam" id="TIGR01965">
    <property type="entry name" value="VCBS_repeat"/>
    <property type="match status" value="3"/>
</dbReference>
<feature type="domain" description="RapA2 cadherin-like" evidence="1">
    <location>
        <begin position="16"/>
        <end position="95"/>
    </location>
</feature>
<proteinExistence type="predicted"/>
<sequence length="499" mass="49553">VTANDGNGGTINDVFTLTVSNVVPVATDDAATAVENVTPTTGNVLTNDSDGGIDSTDSDILVVSQVDADADNVGEAIAGSTGGLITINTDGSYTFAQGTDFDDLADGESRVTAVDYKVSDGQGGFDTATLSITVTGTNDAPVVATPTDDIIAVDGETLTIAAGDAFSDVDATDTLAYTVAGLPAGLAINGTTGEITGTLSADASQNGPFEITVTADDGNGGTVTDTFILTPSNIAPVAGDDAATVAEKAPASGNVLDNDADGGNDTDALTVSQVGEDAANVGQPTAGDNGGQYTVNADGSYDFAPGADFDDLAVDETRTTAISYQVSDGQGGFDTATLSITVTGVNDAPVAVQDTNATTENNAVSGDVLLNDSDVDASDILIVSQVSDDAANVGQPTAGDNGGQYTVNADGSYDFAPGADFDDLAVDETRTTTISYQVSDGQGGFDTATLSVTVTGTNDAPVVSTPTADANADDGDAIDIPAGDAFSDVDGSDELSFTA</sequence>
<dbReference type="Proteomes" id="UP000319941">
    <property type="component" value="Unassembled WGS sequence"/>
</dbReference>
<feature type="domain" description="RapA2 cadherin-like" evidence="1">
    <location>
        <begin position="336"/>
        <end position="415"/>
    </location>
</feature>
<feature type="non-terminal residue" evidence="2">
    <location>
        <position position="499"/>
    </location>
</feature>
<accession>A0A558HDG4</accession>
<dbReference type="Pfam" id="PF05345">
    <property type="entry name" value="He_PIG"/>
    <property type="match status" value="1"/>
</dbReference>
<evidence type="ECO:0000313" key="3">
    <source>
        <dbReference type="Proteomes" id="UP000319941"/>
    </source>
</evidence>
<protein>
    <submittedName>
        <fullName evidence="2">Tandem-95 repeat protein</fullName>
    </submittedName>
</protein>
<reference evidence="2 3" key="1">
    <citation type="submission" date="2019-07" db="EMBL/GenBank/DDBJ databases">
        <title>Diversity of Bacteria from Kongsfjorden, Arctic.</title>
        <authorList>
            <person name="Yu Y."/>
        </authorList>
    </citation>
    <scope>NUCLEOTIDE SEQUENCE [LARGE SCALE GENOMIC DNA]</scope>
    <source>
        <strain evidence="2 3">SM1923</strain>
    </source>
</reference>
<dbReference type="Pfam" id="PF17803">
    <property type="entry name" value="Cadherin_4"/>
    <property type="match status" value="2"/>
</dbReference>
<feature type="non-terminal residue" evidence="2">
    <location>
        <position position="1"/>
    </location>
</feature>
<dbReference type="SUPFAM" id="SSF49313">
    <property type="entry name" value="Cadherin-like"/>
    <property type="match status" value="1"/>
</dbReference>
<organism evidence="2 3">
    <name type="scientific">Cobetia crustatorum</name>
    <dbReference type="NCBI Taxonomy" id="553385"/>
    <lineage>
        <taxon>Bacteria</taxon>
        <taxon>Pseudomonadati</taxon>
        <taxon>Pseudomonadota</taxon>
        <taxon>Gammaproteobacteria</taxon>
        <taxon>Oceanospirillales</taxon>
        <taxon>Halomonadaceae</taxon>
        <taxon>Cobetia</taxon>
    </lineage>
</organism>
<comment type="caution">
    <text evidence="2">The sequence shown here is derived from an EMBL/GenBank/DDBJ whole genome shotgun (WGS) entry which is preliminary data.</text>
</comment>
<gene>
    <name evidence="2" type="ORF">FQP86_17520</name>
</gene>